<keyword evidence="4" id="KW-1185">Reference proteome</keyword>
<dbReference type="SUPFAM" id="SSF56112">
    <property type="entry name" value="Protein kinase-like (PK-like)"/>
    <property type="match status" value="1"/>
</dbReference>
<feature type="chain" id="PRO_5038371630" description="PI3K/PI4K catalytic domain-containing protein" evidence="1">
    <location>
        <begin position="32"/>
        <end position="94"/>
    </location>
</feature>
<comment type="caution">
    <text evidence="3">The sequence shown here is derived from an EMBL/GenBank/DDBJ whole genome shotgun (WGS) entry which is preliminary data.</text>
</comment>
<evidence type="ECO:0000313" key="4">
    <source>
        <dbReference type="Proteomes" id="UP000828390"/>
    </source>
</evidence>
<dbReference type="AlphaFoldDB" id="A0A9D4SC10"/>
<dbReference type="InterPro" id="IPR000403">
    <property type="entry name" value="PI3/4_kinase_cat_dom"/>
</dbReference>
<reference evidence="3" key="1">
    <citation type="journal article" date="2019" name="bioRxiv">
        <title>The Genome of the Zebra Mussel, Dreissena polymorpha: A Resource for Invasive Species Research.</title>
        <authorList>
            <person name="McCartney M.A."/>
            <person name="Auch B."/>
            <person name="Kono T."/>
            <person name="Mallez S."/>
            <person name="Zhang Y."/>
            <person name="Obille A."/>
            <person name="Becker A."/>
            <person name="Abrahante J.E."/>
            <person name="Garbe J."/>
            <person name="Badalamenti J.P."/>
            <person name="Herman A."/>
            <person name="Mangelson H."/>
            <person name="Liachko I."/>
            <person name="Sullivan S."/>
            <person name="Sone E.D."/>
            <person name="Koren S."/>
            <person name="Silverstein K.A.T."/>
            <person name="Beckman K.B."/>
            <person name="Gohl D.M."/>
        </authorList>
    </citation>
    <scope>NUCLEOTIDE SEQUENCE</scope>
    <source>
        <strain evidence="3">Duluth1</strain>
        <tissue evidence="3">Whole animal</tissue>
    </source>
</reference>
<dbReference type="InterPro" id="IPR036940">
    <property type="entry name" value="PI3/4_kinase_cat_sf"/>
</dbReference>
<proteinExistence type="predicted"/>
<gene>
    <name evidence="3" type="ORF">DPMN_022765</name>
</gene>
<dbReference type="InterPro" id="IPR011009">
    <property type="entry name" value="Kinase-like_dom_sf"/>
</dbReference>
<dbReference type="Gene3D" id="1.10.1070.11">
    <property type="entry name" value="Phosphatidylinositol 3-/4-kinase, catalytic domain"/>
    <property type="match status" value="1"/>
</dbReference>
<sequence>MYTCFQLFMSIRRHGTLFLTLLNLMMHSNLPELNCQADIEYCRDVLGLDKPDHEVAKKFFKELIASYKKQWMTNLNFWCHRLNKAIDMRISTSS</sequence>
<evidence type="ECO:0000313" key="3">
    <source>
        <dbReference type="EMBL" id="KAH3898530.1"/>
    </source>
</evidence>
<protein>
    <recommendedName>
        <fullName evidence="2">PI3K/PI4K catalytic domain-containing protein</fullName>
    </recommendedName>
</protein>
<keyword evidence="1" id="KW-0732">Signal</keyword>
<accession>A0A9D4SC10</accession>
<evidence type="ECO:0000259" key="2">
    <source>
        <dbReference type="PROSITE" id="PS50290"/>
    </source>
</evidence>
<reference evidence="3" key="2">
    <citation type="submission" date="2020-11" db="EMBL/GenBank/DDBJ databases">
        <authorList>
            <person name="McCartney M.A."/>
            <person name="Auch B."/>
            <person name="Kono T."/>
            <person name="Mallez S."/>
            <person name="Becker A."/>
            <person name="Gohl D.M."/>
            <person name="Silverstein K.A.T."/>
            <person name="Koren S."/>
            <person name="Bechman K.B."/>
            <person name="Herman A."/>
            <person name="Abrahante J.E."/>
            <person name="Garbe J."/>
        </authorList>
    </citation>
    <scope>NUCLEOTIDE SEQUENCE</scope>
    <source>
        <strain evidence="3">Duluth1</strain>
        <tissue evidence="3">Whole animal</tissue>
    </source>
</reference>
<dbReference type="EMBL" id="JAIWYP010000001">
    <property type="protein sequence ID" value="KAH3898530.1"/>
    <property type="molecule type" value="Genomic_DNA"/>
</dbReference>
<dbReference type="Proteomes" id="UP000828390">
    <property type="component" value="Unassembled WGS sequence"/>
</dbReference>
<dbReference type="PROSITE" id="PS50290">
    <property type="entry name" value="PI3_4_KINASE_3"/>
    <property type="match status" value="1"/>
</dbReference>
<feature type="domain" description="PI3K/PI4K catalytic" evidence="2">
    <location>
        <begin position="1"/>
        <end position="71"/>
    </location>
</feature>
<evidence type="ECO:0000256" key="1">
    <source>
        <dbReference type="SAM" id="SignalP"/>
    </source>
</evidence>
<feature type="signal peptide" evidence="1">
    <location>
        <begin position="1"/>
        <end position="31"/>
    </location>
</feature>
<organism evidence="3 4">
    <name type="scientific">Dreissena polymorpha</name>
    <name type="common">Zebra mussel</name>
    <name type="synonym">Mytilus polymorpha</name>
    <dbReference type="NCBI Taxonomy" id="45954"/>
    <lineage>
        <taxon>Eukaryota</taxon>
        <taxon>Metazoa</taxon>
        <taxon>Spiralia</taxon>
        <taxon>Lophotrochozoa</taxon>
        <taxon>Mollusca</taxon>
        <taxon>Bivalvia</taxon>
        <taxon>Autobranchia</taxon>
        <taxon>Heteroconchia</taxon>
        <taxon>Euheterodonta</taxon>
        <taxon>Imparidentia</taxon>
        <taxon>Neoheterodontei</taxon>
        <taxon>Myida</taxon>
        <taxon>Dreissenoidea</taxon>
        <taxon>Dreissenidae</taxon>
        <taxon>Dreissena</taxon>
    </lineage>
</organism>
<name>A0A9D4SC10_DREPO</name>